<keyword evidence="3" id="KW-1185">Reference proteome</keyword>
<dbReference type="PANTHER" id="PTHR46890">
    <property type="entry name" value="NON-LTR RETROLELEMENT REVERSE TRANSCRIPTASE-LIKE PROTEIN-RELATED"/>
    <property type="match status" value="1"/>
</dbReference>
<dbReference type="InterPro" id="IPR000477">
    <property type="entry name" value="RT_dom"/>
</dbReference>
<name>A0ABQ7TYA7_SOLTU</name>
<evidence type="ECO:0000259" key="1">
    <source>
        <dbReference type="Pfam" id="PF00078"/>
    </source>
</evidence>
<accession>A0ABQ7TYA7</accession>
<dbReference type="SUPFAM" id="SSF56672">
    <property type="entry name" value="DNA/RNA polymerases"/>
    <property type="match status" value="1"/>
</dbReference>
<dbReference type="InterPro" id="IPR052343">
    <property type="entry name" value="Retrotransposon-Effector_Assoc"/>
</dbReference>
<dbReference type="Pfam" id="PF00078">
    <property type="entry name" value="RVT_1"/>
    <property type="match status" value="1"/>
</dbReference>
<organism evidence="2 3">
    <name type="scientific">Solanum tuberosum</name>
    <name type="common">Potato</name>
    <dbReference type="NCBI Taxonomy" id="4113"/>
    <lineage>
        <taxon>Eukaryota</taxon>
        <taxon>Viridiplantae</taxon>
        <taxon>Streptophyta</taxon>
        <taxon>Embryophyta</taxon>
        <taxon>Tracheophyta</taxon>
        <taxon>Spermatophyta</taxon>
        <taxon>Magnoliopsida</taxon>
        <taxon>eudicotyledons</taxon>
        <taxon>Gunneridae</taxon>
        <taxon>Pentapetalae</taxon>
        <taxon>asterids</taxon>
        <taxon>lamiids</taxon>
        <taxon>Solanales</taxon>
        <taxon>Solanaceae</taxon>
        <taxon>Solanoideae</taxon>
        <taxon>Solaneae</taxon>
        <taxon>Solanum</taxon>
    </lineage>
</organism>
<gene>
    <name evidence="2" type="ORF">KY290_037085</name>
</gene>
<evidence type="ECO:0000313" key="3">
    <source>
        <dbReference type="Proteomes" id="UP000826656"/>
    </source>
</evidence>
<protein>
    <recommendedName>
        <fullName evidence="1">Reverse transcriptase domain-containing protein</fullName>
    </recommendedName>
</protein>
<comment type="caution">
    <text evidence="2">The sequence shown here is derived from an EMBL/GenBank/DDBJ whole genome shotgun (WGS) entry which is preliminary data.</text>
</comment>
<sequence>MQVKDSTRVLQTKPECITNVFVAFYQDFLGTKEINRRKTLRNLLRYGHTLTFITQVELIREYTENDVKKAIFSIGSNKSPGPDGYGSDFYKKAWKVVGNDVTEAVLQFFRNGKLLKQLNATMISLIPKVPAPQSASQFRPISYCNILYKCISKLLRERLKEVLPSLVSDKQATFVTGRSIVHNVLICHDLLRHYNRNTSPKCMMKIDLRKAYDMVS</sequence>
<dbReference type="EMBL" id="JAIVGD010000028">
    <property type="protein sequence ID" value="KAH0738380.1"/>
    <property type="molecule type" value="Genomic_DNA"/>
</dbReference>
<evidence type="ECO:0000313" key="2">
    <source>
        <dbReference type="EMBL" id="KAH0738380.1"/>
    </source>
</evidence>
<dbReference type="PANTHER" id="PTHR46890:SF43">
    <property type="entry name" value="NON-LTR RETROELEMENT REVERSE TRANSCRIPTASE"/>
    <property type="match status" value="1"/>
</dbReference>
<feature type="domain" description="Reverse transcriptase" evidence="1">
    <location>
        <begin position="129"/>
        <end position="215"/>
    </location>
</feature>
<dbReference type="InterPro" id="IPR043502">
    <property type="entry name" value="DNA/RNA_pol_sf"/>
</dbReference>
<proteinExistence type="predicted"/>
<dbReference type="Proteomes" id="UP000826656">
    <property type="component" value="Unassembled WGS sequence"/>
</dbReference>
<reference evidence="2 3" key="1">
    <citation type="journal article" date="2021" name="bioRxiv">
        <title>Chromosome-scale and haplotype-resolved genome assembly of a tetraploid potato cultivar.</title>
        <authorList>
            <person name="Sun H."/>
            <person name="Jiao W.-B."/>
            <person name="Krause K."/>
            <person name="Campoy J.A."/>
            <person name="Goel M."/>
            <person name="Folz-Donahue K."/>
            <person name="Kukat C."/>
            <person name="Huettel B."/>
            <person name="Schneeberger K."/>
        </authorList>
    </citation>
    <scope>NUCLEOTIDE SEQUENCE [LARGE SCALE GENOMIC DNA]</scope>
    <source>
        <strain evidence="2">SolTubOtavaFocal</strain>
        <tissue evidence="2">Leaves</tissue>
    </source>
</reference>